<dbReference type="HAMAP" id="MF_01376">
    <property type="entry name" value="PhnW_aminotrans_5"/>
    <property type="match status" value="1"/>
</dbReference>
<evidence type="ECO:0000256" key="2">
    <source>
        <dbReference type="ARBA" id="ARBA00022576"/>
    </source>
</evidence>
<feature type="modified residue" description="N6-(pyridoxal phosphate)lysine" evidence="7">
    <location>
        <position position="195"/>
    </location>
</feature>
<dbReference type="EMBL" id="JAQAGZ010000019">
    <property type="protein sequence ID" value="MCZ8515782.1"/>
    <property type="molecule type" value="Genomic_DNA"/>
</dbReference>
<comment type="function">
    <text evidence="7">Involved in phosphonate degradation.</text>
</comment>
<dbReference type="SUPFAM" id="SSF53383">
    <property type="entry name" value="PLP-dependent transferases"/>
    <property type="match status" value="1"/>
</dbReference>
<reference evidence="9 10" key="1">
    <citation type="submission" date="2022-12" db="EMBL/GenBank/DDBJ databases">
        <title>Draft genome sequence of Paenibacillus sp. dW9.</title>
        <authorList>
            <person name="Choi E.-W."/>
            <person name="Kim D.-U."/>
        </authorList>
    </citation>
    <scope>NUCLEOTIDE SEQUENCE [LARGE SCALE GENOMIC DNA]</scope>
    <source>
        <strain evidence="10">dW9</strain>
    </source>
</reference>
<dbReference type="InterPro" id="IPR000192">
    <property type="entry name" value="Aminotrans_V_dom"/>
</dbReference>
<dbReference type="InterPro" id="IPR015424">
    <property type="entry name" value="PyrdxlP-dep_Trfase"/>
</dbReference>
<dbReference type="InterPro" id="IPR015422">
    <property type="entry name" value="PyrdxlP-dep_Trfase_small"/>
</dbReference>
<keyword evidence="3 7" id="KW-0808">Transferase</keyword>
<evidence type="ECO:0000256" key="6">
    <source>
        <dbReference type="ARBA" id="ARBA00049460"/>
    </source>
</evidence>
<comment type="similarity">
    <text evidence="7">Belongs to the class-V pyridoxal-phosphate-dependent aminotransferase family. PhnW subfamily.</text>
</comment>
<accession>A0ABT4QG52</accession>
<dbReference type="Gene3D" id="3.90.1150.10">
    <property type="entry name" value="Aspartate Aminotransferase, domain 1"/>
    <property type="match status" value="1"/>
</dbReference>
<sequence length="382" mass="43189">MRAIKRMILLNPGPATTTDSVKWSQVVPDICPRETEFGLLMAYVSEELTRLAADPNHYTTVLFGGSGTAAVESMLSSAVDNGMTIIINNGAYGKRMCEIAEAYGLNYLEFKSPPDDAVDLNALEQAIQSSEQPVSHLAVVHHETTTGLLNDIKAIGDICWRHQIDMIVDAMSSFAAIPIQMKEMNISYLASSSNKNLQGMPGVSFVIAEKRKLELLKHKKQRNYYLNLFAQYQYFSEHLQMRFTPPVQTLYALKQAIDELKQEGMARRYERYVKSWETLINGLSRLGLTYIVPELYHSKLITAIAEPDCAGYSFQEMHDYFYKQDIMIYPGKLSGLNTFRIANIGDITYKDIETFLVLLERYLISIGFIRGEEVNIDVGDKK</sequence>
<evidence type="ECO:0000313" key="10">
    <source>
        <dbReference type="Proteomes" id="UP001527882"/>
    </source>
</evidence>
<keyword evidence="5 7" id="KW-0670">Pyruvate</keyword>
<dbReference type="NCBIfam" id="TIGR03301">
    <property type="entry name" value="PhnW-AepZ"/>
    <property type="match status" value="1"/>
</dbReference>
<dbReference type="InterPro" id="IPR015421">
    <property type="entry name" value="PyrdxlP-dep_Trfase_major"/>
</dbReference>
<comment type="subunit">
    <text evidence="7">Homodimer.</text>
</comment>
<dbReference type="PIRSF" id="PIRSF000524">
    <property type="entry name" value="SPT"/>
    <property type="match status" value="1"/>
</dbReference>
<comment type="caution">
    <text evidence="9">The sequence shown here is derived from an EMBL/GenBank/DDBJ whole genome shotgun (WGS) entry which is preliminary data.</text>
</comment>
<keyword evidence="4 7" id="KW-0663">Pyridoxal phosphate</keyword>
<dbReference type="EC" id="2.6.1.37" evidence="7"/>
<dbReference type="Gene3D" id="3.40.640.10">
    <property type="entry name" value="Type I PLP-dependent aspartate aminotransferase-like (Major domain)"/>
    <property type="match status" value="1"/>
</dbReference>
<protein>
    <recommendedName>
        <fullName evidence="7">2-aminoethylphosphonate--pyruvate transaminase</fullName>
        <ecNumber evidence="7">2.6.1.37</ecNumber>
    </recommendedName>
    <alternativeName>
        <fullName evidence="7">2-aminoethylphosphonate aminotransferase</fullName>
    </alternativeName>
    <alternativeName>
        <fullName evidence="7">AEP transaminase</fullName>
        <shortName evidence="7">AEPT</shortName>
    </alternativeName>
</protein>
<feature type="domain" description="Aminotransferase class V" evidence="8">
    <location>
        <begin position="60"/>
        <end position="329"/>
    </location>
</feature>
<evidence type="ECO:0000256" key="5">
    <source>
        <dbReference type="ARBA" id="ARBA00023317"/>
    </source>
</evidence>
<evidence type="ECO:0000256" key="7">
    <source>
        <dbReference type="HAMAP-Rule" id="MF_01376"/>
    </source>
</evidence>
<dbReference type="InterPro" id="IPR012703">
    <property type="entry name" value="NH2EtPonate_pyrv_transaminase"/>
</dbReference>
<evidence type="ECO:0000259" key="8">
    <source>
        <dbReference type="Pfam" id="PF00266"/>
    </source>
</evidence>
<evidence type="ECO:0000256" key="4">
    <source>
        <dbReference type="ARBA" id="ARBA00022898"/>
    </source>
</evidence>
<comment type="cofactor">
    <cofactor evidence="1 7">
        <name>pyridoxal 5'-phosphate</name>
        <dbReference type="ChEBI" id="CHEBI:597326"/>
    </cofactor>
</comment>
<name>A0ABT4QG52_9BACL</name>
<keyword evidence="10" id="KW-1185">Reference proteome</keyword>
<proteinExistence type="inferred from homology"/>
<keyword evidence="2 7" id="KW-0032">Aminotransferase</keyword>
<dbReference type="Proteomes" id="UP001527882">
    <property type="component" value="Unassembled WGS sequence"/>
</dbReference>
<comment type="catalytic activity">
    <reaction evidence="6 7">
        <text>(2-aminoethyl)phosphonate + pyruvate = phosphonoacetaldehyde + L-alanine</text>
        <dbReference type="Rhea" id="RHEA:17021"/>
        <dbReference type="ChEBI" id="CHEBI:15361"/>
        <dbReference type="ChEBI" id="CHEBI:57418"/>
        <dbReference type="ChEBI" id="CHEBI:57972"/>
        <dbReference type="ChEBI" id="CHEBI:58383"/>
        <dbReference type="EC" id="2.6.1.37"/>
    </reaction>
</comment>
<evidence type="ECO:0000313" key="9">
    <source>
        <dbReference type="EMBL" id="MCZ8515782.1"/>
    </source>
</evidence>
<organism evidence="9 10">
    <name type="scientific">Paenibacillus gyeongsangnamensis</name>
    <dbReference type="NCBI Taxonomy" id="3388067"/>
    <lineage>
        <taxon>Bacteria</taxon>
        <taxon>Bacillati</taxon>
        <taxon>Bacillota</taxon>
        <taxon>Bacilli</taxon>
        <taxon>Bacillales</taxon>
        <taxon>Paenibacillaceae</taxon>
        <taxon>Paenibacillus</taxon>
    </lineage>
</organism>
<dbReference type="Pfam" id="PF00266">
    <property type="entry name" value="Aminotran_5"/>
    <property type="match status" value="1"/>
</dbReference>
<evidence type="ECO:0000256" key="3">
    <source>
        <dbReference type="ARBA" id="ARBA00022679"/>
    </source>
</evidence>
<dbReference type="InterPro" id="IPR024169">
    <property type="entry name" value="SP_NH2Trfase/AEP_transaminase"/>
</dbReference>
<dbReference type="PANTHER" id="PTHR42778">
    <property type="entry name" value="2-AMINOETHYLPHOSPHONATE--PYRUVATE TRANSAMINASE"/>
    <property type="match status" value="1"/>
</dbReference>
<dbReference type="PANTHER" id="PTHR42778:SF1">
    <property type="entry name" value="2-AMINOETHYLPHOSPHONATE--PYRUVATE TRANSAMINASE"/>
    <property type="match status" value="1"/>
</dbReference>
<dbReference type="GO" id="GO:0047304">
    <property type="term" value="F:2-aminoethylphosphonate-pyruvate transaminase activity"/>
    <property type="evidence" value="ECO:0007669"/>
    <property type="project" value="UniProtKB-EC"/>
</dbReference>
<dbReference type="NCBIfam" id="NF010006">
    <property type="entry name" value="PRK13479.1"/>
    <property type="match status" value="1"/>
</dbReference>
<evidence type="ECO:0000256" key="1">
    <source>
        <dbReference type="ARBA" id="ARBA00001933"/>
    </source>
</evidence>
<dbReference type="RefSeq" id="WP_269884310.1">
    <property type="nucleotide sequence ID" value="NZ_JAQAGZ010000019.1"/>
</dbReference>
<gene>
    <name evidence="7" type="primary">phnW</name>
    <name evidence="9" type="ORF">O9H85_25895</name>
</gene>